<name>A0AAJ4W932_9GAMM</name>
<sequence>MSKLLKQRLAGLFISAYQLTGFKVKRFIQPSDLRDLKTIAIFSTTALGDFLLNTPAIVAIRNKYPDAKIIMVVHKRNALLVEGSSMFNEIVYWDGKANDVLRLGKALRSKKLDATFILHSRSPYDIVLATLAHSRIIIKDVYYNDYLGRKTFALNRFLSVNYDHRGVNIPIIHQKSGLLEHIGIDIPSLDMVIPVPFTPERKDRRTLGIHLGASSEERCWPIDNFAAVIGWLLAKYPDIDVELLGGPGEIERNNRLMSLVAEREGRVTNSAGKTNLKQLVEKVAALECLLVGDTGPLHIAIAVKTRTVAMFPSMLYTDGTRPLQDQELHQVLTAQEALGMSSISVDDVEAALRMQFEVVDKVI</sequence>
<dbReference type="EMBL" id="FOLW01000002">
    <property type="protein sequence ID" value="SFC40730.1"/>
    <property type="molecule type" value="Genomic_DNA"/>
</dbReference>
<protein>
    <submittedName>
        <fullName evidence="3">ADP-heptose:LPS heptosyltransferase</fullName>
    </submittedName>
</protein>
<dbReference type="Gene3D" id="3.40.50.2000">
    <property type="entry name" value="Glycogen Phosphorylase B"/>
    <property type="match status" value="2"/>
</dbReference>
<dbReference type="GO" id="GO:0005829">
    <property type="term" value="C:cytosol"/>
    <property type="evidence" value="ECO:0007669"/>
    <property type="project" value="TreeGrafter"/>
</dbReference>
<dbReference type="SUPFAM" id="SSF53756">
    <property type="entry name" value="UDP-Glycosyltransferase/glycogen phosphorylase"/>
    <property type="match status" value="1"/>
</dbReference>
<reference evidence="3 4" key="1">
    <citation type="submission" date="2016-10" db="EMBL/GenBank/DDBJ databases">
        <authorList>
            <person name="Varghese N."/>
            <person name="Submissions S."/>
        </authorList>
    </citation>
    <scope>NUCLEOTIDE SEQUENCE [LARGE SCALE GENOMIC DNA]</scope>
    <source>
        <strain evidence="3 4">DSM 5563</strain>
    </source>
</reference>
<dbReference type="RefSeq" id="WP_074821012.1">
    <property type="nucleotide sequence ID" value="NZ_FOLW01000002.1"/>
</dbReference>
<dbReference type="GO" id="GO:0009244">
    <property type="term" value="P:lipopolysaccharide core region biosynthetic process"/>
    <property type="evidence" value="ECO:0007669"/>
    <property type="project" value="TreeGrafter"/>
</dbReference>
<evidence type="ECO:0000256" key="2">
    <source>
        <dbReference type="ARBA" id="ARBA00022679"/>
    </source>
</evidence>
<comment type="caution">
    <text evidence="3">The sequence shown here is derived from an EMBL/GenBank/DDBJ whole genome shotgun (WGS) entry which is preliminary data.</text>
</comment>
<dbReference type="AlphaFoldDB" id="A0AAJ4W932"/>
<evidence type="ECO:0000313" key="4">
    <source>
        <dbReference type="Proteomes" id="UP000226420"/>
    </source>
</evidence>
<dbReference type="InterPro" id="IPR002201">
    <property type="entry name" value="Glyco_trans_9"/>
</dbReference>
<dbReference type="InterPro" id="IPR051199">
    <property type="entry name" value="LPS_LOS_Heptosyltrfase"/>
</dbReference>
<proteinExistence type="predicted"/>
<dbReference type="PANTHER" id="PTHR30160">
    <property type="entry name" value="TETRAACYLDISACCHARIDE 4'-KINASE-RELATED"/>
    <property type="match status" value="1"/>
</dbReference>
<organism evidence="3 4">
    <name type="scientific">Pragia fontium DSM 5563 = ATCC 49100</name>
    <dbReference type="NCBI Taxonomy" id="1122977"/>
    <lineage>
        <taxon>Bacteria</taxon>
        <taxon>Pseudomonadati</taxon>
        <taxon>Pseudomonadota</taxon>
        <taxon>Gammaproteobacteria</taxon>
        <taxon>Enterobacterales</taxon>
        <taxon>Budviciaceae</taxon>
        <taxon>Pragia</taxon>
    </lineage>
</organism>
<evidence type="ECO:0000313" key="3">
    <source>
        <dbReference type="EMBL" id="SFC40730.1"/>
    </source>
</evidence>
<dbReference type="CDD" id="cd03789">
    <property type="entry name" value="GT9_LPS_heptosyltransferase"/>
    <property type="match status" value="1"/>
</dbReference>
<keyword evidence="1" id="KW-0328">Glycosyltransferase</keyword>
<evidence type="ECO:0000256" key="1">
    <source>
        <dbReference type="ARBA" id="ARBA00022676"/>
    </source>
</evidence>
<gene>
    <name evidence="3" type="ORF">SAMN02745723_102285</name>
</gene>
<dbReference type="GO" id="GO:0008713">
    <property type="term" value="F:ADP-heptose-lipopolysaccharide heptosyltransferase activity"/>
    <property type="evidence" value="ECO:0007669"/>
    <property type="project" value="TreeGrafter"/>
</dbReference>
<dbReference type="Proteomes" id="UP000226420">
    <property type="component" value="Unassembled WGS sequence"/>
</dbReference>
<dbReference type="Pfam" id="PF01075">
    <property type="entry name" value="Glyco_transf_9"/>
    <property type="match status" value="1"/>
</dbReference>
<accession>A0AAJ4W932</accession>
<keyword evidence="2" id="KW-0808">Transferase</keyword>
<dbReference type="PANTHER" id="PTHR30160:SF7">
    <property type="entry name" value="ADP-HEPTOSE--LPS HEPTOSYLTRANSFERASE 2"/>
    <property type="match status" value="1"/>
</dbReference>